<dbReference type="PANTHER" id="PTHR47926">
    <property type="entry name" value="PENTATRICOPEPTIDE REPEAT-CONTAINING PROTEIN"/>
    <property type="match status" value="1"/>
</dbReference>
<dbReference type="PANTHER" id="PTHR47926:SF347">
    <property type="entry name" value="PENTATRICOPEPTIDE REPEAT-CONTAINING PROTEIN"/>
    <property type="match status" value="1"/>
</dbReference>
<dbReference type="InterPro" id="IPR011990">
    <property type="entry name" value="TPR-like_helical_dom_sf"/>
</dbReference>
<feature type="repeat" description="PPR" evidence="3">
    <location>
        <begin position="59"/>
        <end position="93"/>
    </location>
</feature>
<evidence type="ECO:0000256" key="1">
    <source>
        <dbReference type="ARBA" id="ARBA00006643"/>
    </source>
</evidence>
<dbReference type="GO" id="GO:0099402">
    <property type="term" value="P:plant organ development"/>
    <property type="evidence" value="ECO:0007669"/>
    <property type="project" value="UniProtKB-ARBA"/>
</dbReference>
<evidence type="ECO:0000256" key="3">
    <source>
        <dbReference type="PROSITE-ProRule" id="PRU00708"/>
    </source>
</evidence>
<proteinExistence type="inferred from homology"/>
<evidence type="ECO:0000313" key="7">
    <source>
        <dbReference type="Proteomes" id="UP001177003"/>
    </source>
</evidence>
<dbReference type="GO" id="GO:0008270">
    <property type="term" value="F:zinc ion binding"/>
    <property type="evidence" value="ECO:0007669"/>
    <property type="project" value="InterPro"/>
</dbReference>
<dbReference type="GO" id="GO:0009451">
    <property type="term" value="P:RNA modification"/>
    <property type="evidence" value="ECO:0007669"/>
    <property type="project" value="InterPro"/>
</dbReference>
<dbReference type="Gene3D" id="1.25.40.10">
    <property type="entry name" value="Tetratricopeptide repeat domain"/>
    <property type="match status" value="4"/>
</dbReference>
<dbReference type="InterPro" id="IPR046960">
    <property type="entry name" value="PPR_At4g14850-like_plant"/>
</dbReference>
<dbReference type="FunFam" id="1.25.40.10:FF:000344">
    <property type="entry name" value="Pentatricopeptide repeat-containing protein"/>
    <property type="match status" value="1"/>
</dbReference>
<dbReference type="NCBIfam" id="TIGR00756">
    <property type="entry name" value="PPR"/>
    <property type="match status" value="2"/>
</dbReference>
<protein>
    <recommendedName>
        <fullName evidence="4">DYW domain-containing protein</fullName>
    </recommendedName>
</protein>
<reference evidence="5" key="1">
    <citation type="submission" date="2023-04" db="EMBL/GenBank/DDBJ databases">
        <authorList>
            <person name="Vijverberg K."/>
            <person name="Xiong W."/>
            <person name="Schranz E."/>
        </authorList>
    </citation>
    <scope>NUCLEOTIDE SEQUENCE</scope>
</reference>
<dbReference type="InterPro" id="IPR032867">
    <property type="entry name" value="DYW_dom"/>
</dbReference>
<dbReference type="Pfam" id="PF13041">
    <property type="entry name" value="PPR_2"/>
    <property type="match status" value="1"/>
</dbReference>
<organism evidence="5 7">
    <name type="scientific">Lactuca saligna</name>
    <name type="common">Willowleaf lettuce</name>
    <dbReference type="NCBI Taxonomy" id="75948"/>
    <lineage>
        <taxon>Eukaryota</taxon>
        <taxon>Viridiplantae</taxon>
        <taxon>Streptophyta</taxon>
        <taxon>Embryophyta</taxon>
        <taxon>Tracheophyta</taxon>
        <taxon>Spermatophyta</taxon>
        <taxon>Magnoliopsida</taxon>
        <taxon>eudicotyledons</taxon>
        <taxon>Gunneridae</taxon>
        <taxon>Pentapetalae</taxon>
        <taxon>asterids</taxon>
        <taxon>campanulids</taxon>
        <taxon>Asterales</taxon>
        <taxon>Asteraceae</taxon>
        <taxon>Cichorioideae</taxon>
        <taxon>Cichorieae</taxon>
        <taxon>Lactucinae</taxon>
        <taxon>Lactuca</taxon>
    </lineage>
</organism>
<feature type="repeat" description="PPR" evidence="3">
    <location>
        <begin position="263"/>
        <end position="297"/>
    </location>
</feature>
<dbReference type="GO" id="GO:0003723">
    <property type="term" value="F:RNA binding"/>
    <property type="evidence" value="ECO:0007669"/>
    <property type="project" value="InterPro"/>
</dbReference>
<dbReference type="InterPro" id="IPR002885">
    <property type="entry name" value="PPR_rpt"/>
</dbReference>
<keyword evidence="2" id="KW-0677">Repeat</keyword>
<name>A0AA35V4N0_LACSI</name>
<accession>A0AA35V4N0</accession>
<comment type="similarity">
    <text evidence="1">Belongs to the PPR family. PCMP-H subfamily.</text>
</comment>
<dbReference type="AlphaFoldDB" id="A0AA35V4N0"/>
<dbReference type="Proteomes" id="UP001177003">
    <property type="component" value="Chromosome 0"/>
</dbReference>
<feature type="repeat" description="PPR" evidence="3">
    <location>
        <begin position="162"/>
        <end position="196"/>
    </location>
</feature>
<evidence type="ECO:0000313" key="6">
    <source>
        <dbReference type="EMBL" id="CAI9259181.1"/>
    </source>
</evidence>
<dbReference type="EMBL" id="OX465086">
    <property type="protein sequence ID" value="CAI9259180.1"/>
    <property type="molecule type" value="Genomic_DNA"/>
</dbReference>
<dbReference type="PROSITE" id="PS51375">
    <property type="entry name" value="PPR"/>
    <property type="match status" value="4"/>
</dbReference>
<dbReference type="Pfam" id="PF14432">
    <property type="entry name" value="DYW_deaminase"/>
    <property type="match status" value="1"/>
</dbReference>
<gene>
    <name evidence="5" type="ORF">LSALG_LOCUS87</name>
    <name evidence="6" type="ORF">LSALG_LOCUS89</name>
</gene>
<evidence type="ECO:0000313" key="5">
    <source>
        <dbReference type="EMBL" id="CAI9259180.1"/>
    </source>
</evidence>
<evidence type="ECO:0000256" key="2">
    <source>
        <dbReference type="ARBA" id="ARBA00022737"/>
    </source>
</evidence>
<keyword evidence="7" id="KW-1185">Reference proteome</keyword>
<evidence type="ECO:0000259" key="4">
    <source>
        <dbReference type="Pfam" id="PF14432"/>
    </source>
</evidence>
<dbReference type="EMBL" id="OX465086">
    <property type="protein sequence ID" value="CAI9259181.1"/>
    <property type="molecule type" value="Genomic_DNA"/>
</dbReference>
<dbReference type="FunFam" id="1.25.40.10:FF:000158">
    <property type="entry name" value="pentatricopeptide repeat-containing protein At2g33680"/>
    <property type="match status" value="1"/>
</dbReference>
<feature type="domain" description="DYW" evidence="4">
    <location>
        <begin position="579"/>
        <end position="665"/>
    </location>
</feature>
<dbReference type="Pfam" id="PF01535">
    <property type="entry name" value="PPR"/>
    <property type="match status" value="4"/>
</dbReference>
<feature type="repeat" description="PPR" evidence="3">
    <location>
        <begin position="232"/>
        <end position="262"/>
    </location>
</feature>
<sequence length="665" mass="74971">MDVIYSSIQAMSILEMHNRPSKHTIHIRVNHYNSRTCALKFTESASTYQAFDGMPVSADSLVWNNVIQTHLGNLNYNKAVTTYQEMLTRGIRPNRHTLPRILSVSRLSGSLSLGKQLHCQAMKLGVCNDIYVTGSLIELYGHLDGVDAAKWMLDNSEKKTSSAVSWTLLAKLYMKQNKPTFAIDLFNEMVESGAEVDAVSLTTAISACILVKSLITGRNIHDTARKHGLELDVLVSNSLVKMYMECGSIKDARDLFDKMPSRDAISWTSIIQGYVKNGEINEGLKLFRKMVNDDKIKPDAVSVSTILPACARMAAHKNGRELHGYLIRNKIPTNLKLNNALIDMYAKSGNLEYSSTIFSRTKSKDIISWTVMIMGYSLHGKGDLGLDLFKKVPKSDTDEISYVTALHACCTSLKVEKGLHYFNCINSPNLVHYSLMAALLARAGKLDDAKAFAKKHGVEKHPEVLRALIDGCRIHKKITTGKRLVEQLCDSEPLNADNYVLMSNWYAQNGGKQKQKQEMVDRWRETIRDMDLKPKIAYSWIEFRNKVHVFKTGDVSHPRSERIYWELESLMKNFEKIEGDFSFHDVDEERECVPIGHSELLAVCFGLISTKSGSAVRVTKNLRVCRSCHEAVKCISKVVGREIILKDPNRFHHFKNGGCSCQDFY</sequence>